<feature type="region of interest" description="Disordered" evidence="1">
    <location>
        <begin position="1"/>
        <end position="23"/>
    </location>
</feature>
<proteinExistence type="predicted"/>
<protein>
    <submittedName>
        <fullName evidence="2">Uncharacterized protein</fullName>
    </submittedName>
</protein>
<dbReference type="AlphaFoldDB" id="A0A6A5BK20"/>
<dbReference type="RefSeq" id="XP_044559975.1">
    <property type="nucleotide sequence ID" value="XM_044709604.1"/>
</dbReference>
<evidence type="ECO:0000256" key="1">
    <source>
        <dbReference type="SAM" id="MobiDB-lite"/>
    </source>
</evidence>
<name>A0A6A5BK20_NAEFO</name>
<dbReference type="InterPro" id="IPR032675">
    <property type="entry name" value="LRR_dom_sf"/>
</dbReference>
<dbReference type="OrthoDB" id="10313335at2759"/>
<dbReference type="GeneID" id="68113232"/>
<dbReference type="EMBL" id="VFQX01000048">
    <property type="protein sequence ID" value="KAF0975262.1"/>
    <property type="molecule type" value="Genomic_DNA"/>
</dbReference>
<dbReference type="OMA" id="ENDACLD"/>
<organism evidence="2 3">
    <name type="scientific">Naegleria fowleri</name>
    <name type="common">Brain eating amoeba</name>
    <dbReference type="NCBI Taxonomy" id="5763"/>
    <lineage>
        <taxon>Eukaryota</taxon>
        <taxon>Discoba</taxon>
        <taxon>Heterolobosea</taxon>
        <taxon>Tetramitia</taxon>
        <taxon>Eutetramitia</taxon>
        <taxon>Vahlkampfiidae</taxon>
        <taxon>Naegleria</taxon>
    </lineage>
</organism>
<accession>A0A6A5BK20</accession>
<keyword evidence="3" id="KW-1185">Reference proteome</keyword>
<dbReference type="Proteomes" id="UP000444721">
    <property type="component" value="Unassembled WGS sequence"/>
</dbReference>
<gene>
    <name evidence="2" type="ORF">FDP41_006014</name>
</gene>
<reference evidence="2 3" key="1">
    <citation type="journal article" date="2019" name="Sci. Rep.">
        <title>Nanopore sequencing improves the draft genome of the human pathogenic amoeba Naegleria fowleri.</title>
        <authorList>
            <person name="Liechti N."/>
            <person name="Schurch N."/>
            <person name="Bruggmann R."/>
            <person name="Wittwer M."/>
        </authorList>
    </citation>
    <scope>NUCLEOTIDE SEQUENCE [LARGE SCALE GENOMIC DNA]</scope>
    <source>
        <strain evidence="2 3">ATCC 30894</strain>
    </source>
</reference>
<dbReference type="VEuPathDB" id="AmoebaDB:NfTy_043380"/>
<dbReference type="Gene3D" id="3.80.10.10">
    <property type="entry name" value="Ribonuclease Inhibitor"/>
    <property type="match status" value="1"/>
</dbReference>
<evidence type="ECO:0000313" key="3">
    <source>
        <dbReference type="Proteomes" id="UP000444721"/>
    </source>
</evidence>
<sequence>MSVPSSPVPNRHSHLTEEDASTTMLTISSPERSNEISCQFLQQQPLMFQQTLNSKSSIHQNVKPSSPSEQNKFNLPGELITLIQTFLTNNGKQKSRFISFDWNLNYYNSVTHLKMSKRMNSRIDVIDFLKMFSRLQYVTGNVNLQLEHVLLLSSPDLRHVDGLFIDSIPQLYSLIRAFPKYETVALCYDIFRKTDMLETQLPQFVTRFMKETLRTLILHNVYVTHKDLLYIFEKCPNLSCLDLHSNLDMRYMDNFTERSEKRPPFFNLKQLPKGRLTSLSLQGKKFEGIEECIDHSQQSLQELTLQCGGSLMSELLGKISTSSFPNLRILKIQGSDLLNDDAASMSWINLYKACPRLEYLSITKAFRQSECEAIITSCPYIQRIEVDGFENDACLDLCRTIVY</sequence>
<evidence type="ECO:0000313" key="2">
    <source>
        <dbReference type="EMBL" id="KAF0975262.1"/>
    </source>
</evidence>
<dbReference type="VEuPathDB" id="AmoebaDB:FDP41_006014"/>
<comment type="caution">
    <text evidence="2">The sequence shown here is derived from an EMBL/GenBank/DDBJ whole genome shotgun (WGS) entry which is preliminary data.</text>
</comment>
<dbReference type="VEuPathDB" id="AmoebaDB:NF0120860"/>
<dbReference type="SUPFAM" id="SSF52047">
    <property type="entry name" value="RNI-like"/>
    <property type="match status" value="1"/>
</dbReference>